<gene>
    <name evidence="2" type="ORF">BS47DRAFT_638030</name>
</gene>
<organism evidence="2 3">
    <name type="scientific">Hydnum rufescens UP504</name>
    <dbReference type="NCBI Taxonomy" id="1448309"/>
    <lineage>
        <taxon>Eukaryota</taxon>
        <taxon>Fungi</taxon>
        <taxon>Dikarya</taxon>
        <taxon>Basidiomycota</taxon>
        <taxon>Agaricomycotina</taxon>
        <taxon>Agaricomycetes</taxon>
        <taxon>Cantharellales</taxon>
        <taxon>Hydnaceae</taxon>
        <taxon>Hydnum</taxon>
    </lineage>
</organism>
<evidence type="ECO:0000313" key="3">
    <source>
        <dbReference type="Proteomes" id="UP000886523"/>
    </source>
</evidence>
<accession>A0A9P6E2M3</accession>
<dbReference type="EMBL" id="MU128911">
    <property type="protein sequence ID" value="KAF9520510.1"/>
    <property type="molecule type" value="Genomic_DNA"/>
</dbReference>
<evidence type="ECO:0000256" key="1">
    <source>
        <dbReference type="SAM" id="MobiDB-lite"/>
    </source>
</evidence>
<evidence type="ECO:0000313" key="2">
    <source>
        <dbReference type="EMBL" id="KAF9520510.1"/>
    </source>
</evidence>
<sequence>MTSPLPVLSAASRPCRARQRQSSPGPVTLLPAAPSANVAQHRLNSPNVRQRIQGTLFKAKREETHKGKIITCEPYSPFRLPFWESWEVKSPAAHPVVSMLIGFSVIRPIARSQQIQEAANDSGSSIHYYNRSIHAVALERYV</sequence>
<protein>
    <submittedName>
        <fullName evidence="2">Uncharacterized protein</fullName>
    </submittedName>
</protein>
<feature type="region of interest" description="Disordered" evidence="1">
    <location>
        <begin position="1"/>
        <end position="29"/>
    </location>
</feature>
<keyword evidence="3" id="KW-1185">Reference proteome</keyword>
<proteinExistence type="predicted"/>
<reference evidence="2" key="1">
    <citation type="journal article" date="2020" name="Nat. Commun.">
        <title>Large-scale genome sequencing of mycorrhizal fungi provides insights into the early evolution of symbiotic traits.</title>
        <authorList>
            <person name="Miyauchi S."/>
            <person name="Kiss E."/>
            <person name="Kuo A."/>
            <person name="Drula E."/>
            <person name="Kohler A."/>
            <person name="Sanchez-Garcia M."/>
            <person name="Morin E."/>
            <person name="Andreopoulos B."/>
            <person name="Barry K.W."/>
            <person name="Bonito G."/>
            <person name="Buee M."/>
            <person name="Carver A."/>
            <person name="Chen C."/>
            <person name="Cichocki N."/>
            <person name="Clum A."/>
            <person name="Culley D."/>
            <person name="Crous P.W."/>
            <person name="Fauchery L."/>
            <person name="Girlanda M."/>
            <person name="Hayes R.D."/>
            <person name="Keri Z."/>
            <person name="LaButti K."/>
            <person name="Lipzen A."/>
            <person name="Lombard V."/>
            <person name="Magnuson J."/>
            <person name="Maillard F."/>
            <person name="Murat C."/>
            <person name="Nolan M."/>
            <person name="Ohm R.A."/>
            <person name="Pangilinan J."/>
            <person name="Pereira M.F."/>
            <person name="Perotto S."/>
            <person name="Peter M."/>
            <person name="Pfister S."/>
            <person name="Riley R."/>
            <person name="Sitrit Y."/>
            <person name="Stielow J.B."/>
            <person name="Szollosi G."/>
            <person name="Zifcakova L."/>
            <person name="Stursova M."/>
            <person name="Spatafora J.W."/>
            <person name="Tedersoo L."/>
            <person name="Vaario L.M."/>
            <person name="Yamada A."/>
            <person name="Yan M."/>
            <person name="Wang P."/>
            <person name="Xu J."/>
            <person name="Bruns T."/>
            <person name="Baldrian P."/>
            <person name="Vilgalys R."/>
            <person name="Dunand C."/>
            <person name="Henrissat B."/>
            <person name="Grigoriev I.V."/>
            <person name="Hibbett D."/>
            <person name="Nagy L.G."/>
            <person name="Martin F.M."/>
        </authorList>
    </citation>
    <scope>NUCLEOTIDE SEQUENCE</scope>
    <source>
        <strain evidence="2">UP504</strain>
    </source>
</reference>
<comment type="caution">
    <text evidence="2">The sequence shown here is derived from an EMBL/GenBank/DDBJ whole genome shotgun (WGS) entry which is preliminary data.</text>
</comment>
<dbReference type="Proteomes" id="UP000886523">
    <property type="component" value="Unassembled WGS sequence"/>
</dbReference>
<dbReference type="AlphaFoldDB" id="A0A9P6E2M3"/>
<name>A0A9P6E2M3_9AGAM</name>